<dbReference type="InterPro" id="IPR025861">
    <property type="entry name" value="CobT_VWA_dom"/>
</dbReference>
<feature type="domain" description="Cobalamin biosynthesis protein CobT VWA" evidence="1">
    <location>
        <begin position="111"/>
        <end position="156"/>
    </location>
</feature>
<sequence>MRALSASPLNALFHAEAQYLPQHIGEIMAPELVNCSVESVGDALTVAEEGTRQTAPLPAELKQQALQASLALRTRLQGFLQAHTQKRCSIGSRGTLHANSLHRLQVGNARVFQKESEHQGINTAVHVLLDVSGSMAGTPINLANRACYAVATALRHLRGVNPAERLSPPQRSQTLYSPLCGTGNRCQLCSTFELLAGHR</sequence>
<evidence type="ECO:0000313" key="2">
    <source>
        <dbReference type="EMBL" id="QCC86145.1"/>
    </source>
</evidence>
<accession>A0A4P7UID3</accession>
<reference evidence="2 3" key="1">
    <citation type="submission" date="2019-02" db="EMBL/GenBank/DDBJ databases">
        <title>Complete Genome Sequence of Desulfovibrio desulfuricans IC1, a Sulfonate Utilizing Anaerobe.</title>
        <authorList>
            <person name="Day L.A."/>
            <person name="De Leon K.B."/>
            <person name="Wall J.D."/>
        </authorList>
    </citation>
    <scope>NUCLEOTIDE SEQUENCE [LARGE SCALE GENOMIC DNA]</scope>
    <source>
        <strain evidence="2 3">IC1</strain>
    </source>
</reference>
<dbReference type="AlphaFoldDB" id="A0A4P7UID3"/>
<dbReference type="OrthoDB" id="5429046at2"/>
<gene>
    <name evidence="2" type="ORF">DDIC_09725</name>
</gene>
<name>A0A4P7UID3_DESDE</name>
<dbReference type="EMBL" id="CP036295">
    <property type="protein sequence ID" value="QCC86145.1"/>
    <property type="molecule type" value="Genomic_DNA"/>
</dbReference>
<organism evidence="2 3">
    <name type="scientific">Desulfovibrio desulfuricans</name>
    <dbReference type="NCBI Taxonomy" id="876"/>
    <lineage>
        <taxon>Bacteria</taxon>
        <taxon>Pseudomonadati</taxon>
        <taxon>Thermodesulfobacteriota</taxon>
        <taxon>Desulfovibrionia</taxon>
        <taxon>Desulfovibrionales</taxon>
        <taxon>Desulfovibrionaceae</taxon>
        <taxon>Desulfovibrio</taxon>
    </lineage>
</organism>
<evidence type="ECO:0000259" key="1">
    <source>
        <dbReference type="Pfam" id="PF11775"/>
    </source>
</evidence>
<proteinExistence type="predicted"/>
<dbReference type="Proteomes" id="UP000297065">
    <property type="component" value="Chromosome"/>
</dbReference>
<evidence type="ECO:0000313" key="3">
    <source>
        <dbReference type="Proteomes" id="UP000297065"/>
    </source>
</evidence>
<dbReference type="Pfam" id="PF11775">
    <property type="entry name" value="CobT_C"/>
    <property type="match status" value="1"/>
</dbReference>
<protein>
    <recommendedName>
        <fullName evidence="1">Cobalamin biosynthesis protein CobT VWA domain-containing protein</fullName>
    </recommendedName>
</protein>